<evidence type="ECO:0000256" key="2">
    <source>
        <dbReference type="ARBA" id="ARBA00023125"/>
    </source>
</evidence>
<dbReference type="RefSeq" id="WP_098883039.1">
    <property type="nucleotide sequence ID" value="NZ_NUMG01000046.1"/>
</dbReference>
<keyword evidence="2" id="KW-0238">DNA-binding</keyword>
<feature type="domain" description="HTH gntR-type" evidence="4">
    <location>
        <begin position="4"/>
        <end position="71"/>
    </location>
</feature>
<dbReference type="Gene3D" id="1.10.10.10">
    <property type="entry name" value="Winged helix-like DNA-binding domain superfamily/Winged helix DNA-binding domain"/>
    <property type="match status" value="1"/>
</dbReference>
<dbReference type="PRINTS" id="PR00035">
    <property type="entry name" value="HTHGNTR"/>
</dbReference>
<keyword evidence="1" id="KW-0805">Transcription regulation</keyword>
<dbReference type="PANTHER" id="PTHR43537">
    <property type="entry name" value="TRANSCRIPTIONAL REGULATOR, GNTR FAMILY"/>
    <property type="match status" value="1"/>
</dbReference>
<dbReference type="Pfam" id="PF07729">
    <property type="entry name" value="FCD"/>
    <property type="match status" value="1"/>
</dbReference>
<keyword evidence="3" id="KW-0804">Transcription</keyword>
<dbReference type="InterPro" id="IPR011711">
    <property type="entry name" value="GntR_C"/>
</dbReference>
<dbReference type="GO" id="GO:0003700">
    <property type="term" value="F:DNA-binding transcription factor activity"/>
    <property type="evidence" value="ECO:0007669"/>
    <property type="project" value="InterPro"/>
</dbReference>
<dbReference type="SMART" id="SM00345">
    <property type="entry name" value="HTH_GNTR"/>
    <property type="match status" value="1"/>
</dbReference>
<dbReference type="EMBL" id="NUMG01000046">
    <property type="protein sequence ID" value="PGT97217.1"/>
    <property type="molecule type" value="Genomic_DNA"/>
</dbReference>
<accession>A0A2C1LFG4</accession>
<name>A0A2C1LFG4_BACCE</name>
<dbReference type="AlphaFoldDB" id="A0A2C1LFG4"/>
<dbReference type="InterPro" id="IPR036390">
    <property type="entry name" value="WH_DNA-bd_sf"/>
</dbReference>
<gene>
    <name evidence="5" type="ORF">COD19_25780</name>
</gene>
<comment type="caution">
    <text evidence="5">The sequence shown here is derived from an EMBL/GenBank/DDBJ whole genome shotgun (WGS) entry which is preliminary data.</text>
</comment>
<evidence type="ECO:0000313" key="6">
    <source>
        <dbReference type="Proteomes" id="UP000225766"/>
    </source>
</evidence>
<dbReference type="InterPro" id="IPR008920">
    <property type="entry name" value="TF_FadR/GntR_C"/>
</dbReference>
<evidence type="ECO:0000313" key="5">
    <source>
        <dbReference type="EMBL" id="PGT97217.1"/>
    </source>
</evidence>
<dbReference type="InterPro" id="IPR036388">
    <property type="entry name" value="WH-like_DNA-bd_sf"/>
</dbReference>
<evidence type="ECO:0000256" key="1">
    <source>
        <dbReference type="ARBA" id="ARBA00023015"/>
    </source>
</evidence>
<evidence type="ECO:0000256" key="3">
    <source>
        <dbReference type="ARBA" id="ARBA00023163"/>
    </source>
</evidence>
<evidence type="ECO:0000259" key="4">
    <source>
        <dbReference type="PROSITE" id="PS50949"/>
    </source>
</evidence>
<dbReference type="PROSITE" id="PS50949">
    <property type="entry name" value="HTH_GNTR"/>
    <property type="match status" value="1"/>
</dbReference>
<organism evidence="5 6">
    <name type="scientific">Bacillus cereus</name>
    <dbReference type="NCBI Taxonomy" id="1396"/>
    <lineage>
        <taxon>Bacteria</taxon>
        <taxon>Bacillati</taxon>
        <taxon>Bacillota</taxon>
        <taxon>Bacilli</taxon>
        <taxon>Bacillales</taxon>
        <taxon>Bacillaceae</taxon>
        <taxon>Bacillus</taxon>
        <taxon>Bacillus cereus group</taxon>
    </lineage>
</organism>
<dbReference type="InterPro" id="IPR000524">
    <property type="entry name" value="Tscrpt_reg_HTH_GntR"/>
</dbReference>
<dbReference type="Proteomes" id="UP000225766">
    <property type="component" value="Unassembled WGS sequence"/>
</dbReference>
<sequence length="203" mass="23690">MKGKTLQETAYHEIKNKIIRGDFLESGFTSQNQLAAELGISRTPIMTALQRLQNEGFVKIISNHGIQILGLNVHELEEMYELRLAIETFIIPKIVTLVTAEQIEILEEFIQEQKKCIENNDLFQFLKLDSAFHLQLTEIYGNSLFIQTLSNIRERLFSNPYYFRRKDYQISRYIKEHEQIIEAIKSKDISQAIKTLETHIKNG</sequence>
<dbReference type="SUPFAM" id="SSF48008">
    <property type="entry name" value="GntR ligand-binding domain-like"/>
    <property type="match status" value="1"/>
</dbReference>
<protein>
    <recommendedName>
        <fullName evidence="4">HTH gntR-type domain-containing protein</fullName>
    </recommendedName>
</protein>
<dbReference type="SMART" id="SM00895">
    <property type="entry name" value="FCD"/>
    <property type="match status" value="1"/>
</dbReference>
<dbReference type="GO" id="GO:0003677">
    <property type="term" value="F:DNA binding"/>
    <property type="evidence" value="ECO:0007669"/>
    <property type="project" value="UniProtKB-KW"/>
</dbReference>
<dbReference type="PANTHER" id="PTHR43537:SF24">
    <property type="entry name" value="GLUCONATE OPERON TRANSCRIPTIONAL REPRESSOR"/>
    <property type="match status" value="1"/>
</dbReference>
<dbReference type="Pfam" id="PF00392">
    <property type="entry name" value="GntR"/>
    <property type="match status" value="1"/>
</dbReference>
<dbReference type="Gene3D" id="1.20.120.530">
    <property type="entry name" value="GntR ligand-binding domain-like"/>
    <property type="match status" value="1"/>
</dbReference>
<proteinExistence type="predicted"/>
<dbReference type="SUPFAM" id="SSF46785">
    <property type="entry name" value="Winged helix' DNA-binding domain"/>
    <property type="match status" value="1"/>
</dbReference>
<reference evidence="5 6" key="1">
    <citation type="submission" date="2017-09" db="EMBL/GenBank/DDBJ databases">
        <title>Large-scale bioinformatics analysis of Bacillus genomes uncovers conserved roles of natural products in bacterial physiology.</title>
        <authorList>
            <consortium name="Agbiome Team Llc"/>
            <person name="Bleich R.M."/>
            <person name="Grubbs K.J."/>
            <person name="Santa Maria K.C."/>
            <person name="Allen S.E."/>
            <person name="Farag S."/>
            <person name="Shank E.A."/>
            <person name="Bowers A."/>
        </authorList>
    </citation>
    <scope>NUCLEOTIDE SEQUENCE [LARGE SCALE GENOMIC DNA]</scope>
    <source>
        <strain evidence="5 6">AFS040105</strain>
    </source>
</reference>